<name>X0VJK6_9ZZZZ</name>
<dbReference type="EMBL" id="BARS01027743">
    <property type="protein sequence ID" value="GAG00761.1"/>
    <property type="molecule type" value="Genomic_DNA"/>
</dbReference>
<organism evidence="1">
    <name type="scientific">marine sediment metagenome</name>
    <dbReference type="NCBI Taxonomy" id="412755"/>
    <lineage>
        <taxon>unclassified sequences</taxon>
        <taxon>metagenomes</taxon>
        <taxon>ecological metagenomes</taxon>
    </lineage>
</organism>
<protein>
    <submittedName>
        <fullName evidence="1">Uncharacterized protein</fullName>
    </submittedName>
</protein>
<proteinExistence type="predicted"/>
<reference evidence="1" key="1">
    <citation type="journal article" date="2014" name="Front. Microbiol.">
        <title>High frequency of phylogenetically diverse reductive dehalogenase-homologous genes in deep subseafloor sedimentary metagenomes.</title>
        <authorList>
            <person name="Kawai M."/>
            <person name="Futagami T."/>
            <person name="Toyoda A."/>
            <person name="Takaki Y."/>
            <person name="Nishi S."/>
            <person name="Hori S."/>
            <person name="Arai W."/>
            <person name="Tsubouchi T."/>
            <person name="Morono Y."/>
            <person name="Uchiyama I."/>
            <person name="Ito T."/>
            <person name="Fujiyama A."/>
            <person name="Inagaki F."/>
            <person name="Takami H."/>
        </authorList>
    </citation>
    <scope>NUCLEOTIDE SEQUENCE</scope>
    <source>
        <strain evidence="1">Expedition CK06-06</strain>
    </source>
</reference>
<sequence>MLEALNKPAVTDTVVYYKRNRKGEVIEERTRVYSISMVHVIAGLTLIYGPEIMNYFRTEIVEGAASTVTDAARSLFDKIFGPGGVLDNPDTIDPRLPPDVYKKLSPCGHIERNFAAGRTTRQQYESDKLKYNCP</sequence>
<dbReference type="AlphaFoldDB" id="X0VJK6"/>
<comment type="caution">
    <text evidence="1">The sequence shown here is derived from an EMBL/GenBank/DDBJ whole genome shotgun (WGS) entry which is preliminary data.</text>
</comment>
<evidence type="ECO:0000313" key="1">
    <source>
        <dbReference type="EMBL" id="GAG00761.1"/>
    </source>
</evidence>
<gene>
    <name evidence="1" type="ORF">S01H1_43545</name>
</gene>
<accession>X0VJK6</accession>